<evidence type="ECO:0000313" key="2">
    <source>
        <dbReference type="EMBL" id="RHA38913.1"/>
    </source>
</evidence>
<dbReference type="InterPro" id="IPR001509">
    <property type="entry name" value="Epimerase_deHydtase"/>
</dbReference>
<keyword evidence="3" id="KW-1185">Reference proteome</keyword>
<dbReference type="Proteomes" id="UP000283374">
    <property type="component" value="Unassembled WGS sequence"/>
</dbReference>
<gene>
    <name evidence="2" type="ORF">D1825_12885</name>
</gene>
<name>A0A413RJQ6_9CELL</name>
<sequence>MVVVGGGGLLGSAIRAEVGSRGGRSVHPSVPWGTPGAATAIVGAARAAAATSADGWSLSWCAGLGVAGAAAEDLDTEIATIRAVVDAVLAGDAPVPKAVFFASSAGATYAGSVSPPFTEWSPTTPLGDYGAAKLRAETELARLAAVAPVLLGRIANLYGPGQNLAKNQGLVSRLCLSNTRQQPIGVYVSLDTLRDYLFVDDCAELVCDAMQRLEETWAGAGAAPVVKIFASQQAVSIAHLLGECRRVFGRRVLVRMASSSLANQQARDLRLRSVVWPELDRRQLTTLAHGIHATSEQVRRTIAEGRGG</sequence>
<evidence type="ECO:0000313" key="3">
    <source>
        <dbReference type="Proteomes" id="UP000283374"/>
    </source>
</evidence>
<comment type="caution">
    <text evidence="2">The sequence shown here is derived from an EMBL/GenBank/DDBJ whole genome shotgun (WGS) entry which is preliminary data.</text>
</comment>
<dbReference type="Gene3D" id="3.40.50.720">
    <property type="entry name" value="NAD(P)-binding Rossmann-like Domain"/>
    <property type="match status" value="1"/>
</dbReference>
<dbReference type="SUPFAM" id="SSF51735">
    <property type="entry name" value="NAD(P)-binding Rossmann-fold domains"/>
    <property type="match status" value="1"/>
</dbReference>
<protein>
    <submittedName>
        <fullName evidence="2">NAD-dependent epimerase/dehydratase family protein</fullName>
    </submittedName>
</protein>
<dbReference type="OrthoDB" id="7770745at2"/>
<proteinExistence type="predicted"/>
<accession>A0A413RJQ6</accession>
<feature type="domain" description="NAD-dependent epimerase/dehydratase" evidence="1">
    <location>
        <begin position="74"/>
        <end position="215"/>
    </location>
</feature>
<organism evidence="2 3">
    <name type="scientific">Cellulomonas rhizosphaerae</name>
    <dbReference type="NCBI Taxonomy" id="2293719"/>
    <lineage>
        <taxon>Bacteria</taxon>
        <taxon>Bacillati</taxon>
        <taxon>Actinomycetota</taxon>
        <taxon>Actinomycetes</taxon>
        <taxon>Micrococcales</taxon>
        <taxon>Cellulomonadaceae</taxon>
        <taxon>Cellulomonas</taxon>
    </lineage>
</organism>
<reference evidence="2 3" key="1">
    <citation type="submission" date="2018-08" db="EMBL/GenBank/DDBJ databases">
        <title>Cellulomonas rhizosphaerae sp. nov., a novel actinomycete isolated from soil.</title>
        <authorList>
            <person name="Tian Y."/>
        </authorList>
    </citation>
    <scope>NUCLEOTIDE SEQUENCE [LARGE SCALE GENOMIC DNA]</scope>
    <source>
        <strain evidence="2 3">NEAU-TCZ24</strain>
    </source>
</reference>
<dbReference type="InterPro" id="IPR036291">
    <property type="entry name" value="NAD(P)-bd_dom_sf"/>
</dbReference>
<dbReference type="AlphaFoldDB" id="A0A413RJQ6"/>
<dbReference type="Pfam" id="PF01370">
    <property type="entry name" value="Epimerase"/>
    <property type="match status" value="1"/>
</dbReference>
<evidence type="ECO:0000259" key="1">
    <source>
        <dbReference type="Pfam" id="PF01370"/>
    </source>
</evidence>
<dbReference type="EMBL" id="QWKP01000209">
    <property type="protein sequence ID" value="RHA38913.1"/>
    <property type="molecule type" value="Genomic_DNA"/>
</dbReference>